<evidence type="ECO:0000259" key="2">
    <source>
        <dbReference type="Pfam" id="PF12849"/>
    </source>
</evidence>
<name>A0A7J3I6Q8_9CREN</name>
<organism evidence="3">
    <name type="scientific">Ignisphaera aggregans</name>
    <dbReference type="NCBI Taxonomy" id="334771"/>
    <lineage>
        <taxon>Archaea</taxon>
        <taxon>Thermoproteota</taxon>
        <taxon>Thermoprotei</taxon>
        <taxon>Desulfurococcales</taxon>
        <taxon>Desulfurococcaceae</taxon>
        <taxon>Ignisphaera</taxon>
    </lineage>
</organism>
<proteinExistence type="predicted"/>
<accession>A0A7J3I6Q8</accession>
<evidence type="ECO:0000313" key="3">
    <source>
        <dbReference type="EMBL" id="HGN36408.1"/>
    </source>
</evidence>
<dbReference type="PANTHER" id="PTHR37945:SF1">
    <property type="entry name" value="EXTRACELLULAR TUNGSTATE BINDING PROTEIN"/>
    <property type="match status" value="1"/>
</dbReference>
<dbReference type="InterPro" id="IPR024370">
    <property type="entry name" value="PBP_domain"/>
</dbReference>
<comment type="caution">
    <text evidence="3">The sequence shown here is derived from an EMBL/GenBank/DDBJ whole genome shotgun (WGS) entry which is preliminary data.</text>
</comment>
<sequence>MEYRYIIVLGIALLSVSAIILYATYPIRPIIRVRIATTTSLYATGLLEYISSRFTEVHRNTELQFIAVGSGAALRYAERGDVCAILIHEPGLEKLYIERGAIEGQRILAYSFFVIVGPENDPANVSSALDVVDAFRRVYRVAEEGLIRFISRADNSGTHNREMKIWNLIGVSPRDKPWYIECGCGMDQALIMASEFKGYTLSDVGTYTVLKAKGRIQNVKILYGNASDDLMLNIYSGYLASGCRGTERMYAELFLDFIYSDPDIVNSFGVEEYGVRLFYHSRHYEGSILDAWNRLALSG</sequence>
<dbReference type="Pfam" id="PF12849">
    <property type="entry name" value="PBP_like_2"/>
    <property type="match status" value="1"/>
</dbReference>
<keyword evidence="1" id="KW-1133">Transmembrane helix</keyword>
<dbReference type="AlphaFoldDB" id="A0A7J3I6Q8"/>
<dbReference type="InterPro" id="IPR052738">
    <property type="entry name" value="ABC-Tungstate_binding"/>
</dbReference>
<keyword evidence="1" id="KW-0812">Transmembrane</keyword>
<feature type="transmembrane region" description="Helical" evidence="1">
    <location>
        <begin position="6"/>
        <end position="25"/>
    </location>
</feature>
<gene>
    <name evidence="3" type="ORF">ENT87_02515</name>
</gene>
<reference evidence="3" key="1">
    <citation type="journal article" date="2020" name="mSystems">
        <title>Genome- and Community-Level Interaction Insights into Carbon Utilization and Element Cycling Functions of Hydrothermarchaeota in Hydrothermal Sediment.</title>
        <authorList>
            <person name="Zhou Z."/>
            <person name="Liu Y."/>
            <person name="Xu W."/>
            <person name="Pan J."/>
            <person name="Luo Z.H."/>
            <person name="Li M."/>
        </authorList>
    </citation>
    <scope>NUCLEOTIDE SEQUENCE [LARGE SCALE GENOMIC DNA]</scope>
    <source>
        <strain evidence="3">SpSt-618</strain>
    </source>
</reference>
<dbReference type="EMBL" id="DTAI01000075">
    <property type="protein sequence ID" value="HGN36408.1"/>
    <property type="molecule type" value="Genomic_DNA"/>
</dbReference>
<evidence type="ECO:0000256" key="1">
    <source>
        <dbReference type="SAM" id="Phobius"/>
    </source>
</evidence>
<feature type="domain" description="PBP" evidence="2">
    <location>
        <begin position="36"/>
        <end position="261"/>
    </location>
</feature>
<dbReference type="PANTHER" id="PTHR37945">
    <property type="entry name" value="EXTRACELLULAR TUNGSTATE BINDING PROTEIN"/>
    <property type="match status" value="1"/>
</dbReference>
<dbReference type="SUPFAM" id="SSF53850">
    <property type="entry name" value="Periplasmic binding protein-like II"/>
    <property type="match status" value="1"/>
</dbReference>
<dbReference type="Gene3D" id="3.40.190.10">
    <property type="entry name" value="Periplasmic binding protein-like II"/>
    <property type="match status" value="2"/>
</dbReference>
<keyword evidence="1" id="KW-0472">Membrane</keyword>
<protein>
    <submittedName>
        <fullName evidence="3">Tungsten ABC transporter permease</fullName>
    </submittedName>
</protein>